<feature type="compositionally biased region" description="Pro residues" evidence="1">
    <location>
        <begin position="985"/>
        <end position="1017"/>
    </location>
</feature>
<feature type="compositionally biased region" description="Basic residues" evidence="1">
    <location>
        <begin position="920"/>
        <end position="943"/>
    </location>
</feature>
<feature type="compositionally biased region" description="Basic and acidic residues" evidence="1">
    <location>
        <begin position="891"/>
        <end position="900"/>
    </location>
</feature>
<feature type="region of interest" description="Disordered" evidence="1">
    <location>
        <begin position="878"/>
        <end position="907"/>
    </location>
</feature>
<dbReference type="OrthoDB" id="2922289at2759"/>
<evidence type="ECO:0000256" key="1">
    <source>
        <dbReference type="SAM" id="MobiDB-lite"/>
    </source>
</evidence>
<comment type="caution">
    <text evidence="2">The sequence shown here is derived from an EMBL/GenBank/DDBJ whole genome shotgun (WGS) entry which is preliminary data.</text>
</comment>
<evidence type="ECO:0000313" key="3">
    <source>
        <dbReference type="Proteomes" id="UP001152049"/>
    </source>
</evidence>
<sequence length="1153" mass="134983">MVPREMELLAEGEHFEAEASGGNSTMLVPLYWCNHYGFGRTSMWPPFNPSRSHTEFKEEFAKHGRLVGQRWLKLNRLVLGKEREIQETIIKLTDGDIKDEHGEILNLEHYLERSWQVARDVYNAEHVAKPGRVEGDFYLDPKGSITVSHSDDLDVFALDFLREVPFSRITPAPRYTPLYRHGANYSDDREVLDQYVDNPKGVDLEFPNTFTRGPVTYNQGVQDFLQKHRATFLVPHINMEDLTNPLNLLMFIHHRARFAPREFATLDNDLMYLGKYSQILSGACDPSCYVAFHDGEGIRDSDVPGLEPRIWYKHYIYKYKDTDKAKHWEWGTLLGGKHAYGSMEAWLVMQSQAITFLFLSSLCEQMLDLAQETTVKDPLQTLNNQEIFDIESAAAQRINTMRQEKQTDTWQDMESIRQYEPIPTGTHFNKYLSKLATKRLDAEEHIKRLFDEPDYFVNHIIEQKEHHWTNLRMGYEPMRGTHIEKYSSSDETYRHALYLDCIRSVLRRAFFEFFIWHAVEETLQDLVDFEKDHPSRGSGPTFLNGAKVWPQVKWSNLPVHENDENFRKYNRAQLLVRYAAAFFVYEFRKKAIHAASEPMRDIYCVSHLGSEMPPDKLGRGLEKAYYDGKNISLSLRSQALPREREHLPRIVAELIENFISRESSSLFVGMRKVTARIQKHIDDCEDEEMRNNFSNLICKTVDGLDVLSEVAEHMDLHFPCMFALMHWKSGREHKRRELFSQHLSTNESLDFLAFDEFEFEKNRVPDKRTKRIFRFLDEMQGFLDKTPGENLGKAKGDIKRFGSSLLHEFIHPFNENTPFQVGDAGLERLSKHMAINRNQWPFDRKEMPWDFNNDLKLAADERAENVEIWKQLKKELTEQRKRSANKIKNAWKREGGKPESTDDPVSDWLKRKDMLEERVKNKRKTWKKKRQRQKEQYRRRHQVINRQLEDEDMQDTTSPEASPAGGAENVETVQEHVQQLHIQPQPRPQAQPQPQQQLPPVPPLRQLPTPQVRPPQQPLGLAPDGNPKGILNKNSWEIWTRILLGEIVYTKKNNKKGKEKLPSVRWSQVETAVGHIDFVKTKSQNTGSHYTFQWTSACRWPSGLVDSFTLVHPHGKSEGPNSVVAPFKMRIWREFLRGRGFTYEFLKEWYRHK</sequence>
<accession>A0A9W8VF81</accession>
<protein>
    <submittedName>
        <fullName evidence="2">Uncharacterized protein</fullName>
    </submittedName>
</protein>
<name>A0A9W8VF81_9HYPO</name>
<dbReference type="EMBL" id="JAOQAZ010000017">
    <property type="protein sequence ID" value="KAJ4257518.1"/>
    <property type="molecule type" value="Genomic_DNA"/>
</dbReference>
<organism evidence="2 3">
    <name type="scientific">Fusarium torreyae</name>
    <dbReference type="NCBI Taxonomy" id="1237075"/>
    <lineage>
        <taxon>Eukaryota</taxon>
        <taxon>Fungi</taxon>
        <taxon>Dikarya</taxon>
        <taxon>Ascomycota</taxon>
        <taxon>Pezizomycotina</taxon>
        <taxon>Sordariomycetes</taxon>
        <taxon>Hypocreomycetidae</taxon>
        <taxon>Hypocreales</taxon>
        <taxon>Nectriaceae</taxon>
        <taxon>Fusarium</taxon>
    </lineage>
</organism>
<proteinExistence type="predicted"/>
<evidence type="ECO:0000313" key="2">
    <source>
        <dbReference type="EMBL" id="KAJ4257518.1"/>
    </source>
</evidence>
<keyword evidence="3" id="KW-1185">Reference proteome</keyword>
<feature type="region of interest" description="Disordered" evidence="1">
    <location>
        <begin position="919"/>
        <end position="1028"/>
    </location>
</feature>
<reference evidence="2" key="1">
    <citation type="submission" date="2022-09" db="EMBL/GenBank/DDBJ databases">
        <title>Fusarium specimens isolated from Avocado Roots.</title>
        <authorList>
            <person name="Stajich J."/>
            <person name="Roper C."/>
            <person name="Heimlech-Rivalta G."/>
        </authorList>
    </citation>
    <scope>NUCLEOTIDE SEQUENCE</scope>
    <source>
        <strain evidence="2">CF00136</strain>
    </source>
</reference>
<dbReference type="AlphaFoldDB" id="A0A9W8VF81"/>
<gene>
    <name evidence="2" type="ORF">NW762_008642</name>
</gene>
<dbReference type="Proteomes" id="UP001152049">
    <property type="component" value="Unassembled WGS sequence"/>
</dbReference>
<feature type="compositionally biased region" description="Polar residues" evidence="1">
    <location>
        <begin position="971"/>
        <end position="982"/>
    </location>
</feature>